<reference evidence="3" key="1">
    <citation type="journal article" date="2019" name="Int. J. Syst. Evol. Microbiol.">
        <title>The Global Catalogue of Microorganisms (GCM) 10K type strain sequencing project: providing services to taxonomists for standard genome sequencing and annotation.</title>
        <authorList>
            <consortium name="The Broad Institute Genomics Platform"/>
            <consortium name="The Broad Institute Genome Sequencing Center for Infectious Disease"/>
            <person name="Wu L."/>
            <person name="Ma J."/>
        </authorList>
    </citation>
    <scope>NUCLEOTIDE SEQUENCE [LARGE SCALE GENOMIC DNA]</scope>
    <source>
        <strain evidence="3">CGMCC 4.7319</strain>
    </source>
</reference>
<keyword evidence="3" id="KW-1185">Reference proteome</keyword>
<gene>
    <name evidence="2" type="ORF">GCM10011609_76670</name>
</gene>
<evidence type="ECO:0000313" key="3">
    <source>
        <dbReference type="Proteomes" id="UP000597656"/>
    </source>
</evidence>
<feature type="transmembrane region" description="Helical" evidence="1">
    <location>
        <begin position="121"/>
        <end position="143"/>
    </location>
</feature>
<dbReference type="Pfam" id="PF02592">
    <property type="entry name" value="Vut_1"/>
    <property type="match status" value="1"/>
</dbReference>
<feature type="transmembrane region" description="Helical" evidence="1">
    <location>
        <begin position="41"/>
        <end position="62"/>
    </location>
</feature>
<evidence type="ECO:0008006" key="4">
    <source>
        <dbReference type="Google" id="ProtNLM"/>
    </source>
</evidence>
<comment type="caution">
    <text evidence="2">The sequence shown here is derived from an EMBL/GenBank/DDBJ whole genome shotgun (WGS) entry which is preliminary data.</text>
</comment>
<keyword evidence="1" id="KW-1133">Transmembrane helix</keyword>
<accession>A0ABQ2INW0</accession>
<dbReference type="InterPro" id="IPR003744">
    <property type="entry name" value="YhhQ"/>
</dbReference>
<keyword evidence="1" id="KW-0812">Transmembrane</keyword>
<protein>
    <recommendedName>
        <fullName evidence="4">VUT family protein</fullName>
    </recommendedName>
</protein>
<dbReference type="EMBL" id="BMNC01000019">
    <property type="protein sequence ID" value="GGN23692.1"/>
    <property type="molecule type" value="Genomic_DNA"/>
</dbReference>
<proteinExistence type="predicted"/>
<feature type="transmembrane region" description="Helical" evidence="1">
    <location>
        <begin position="68"/>
        <end position="89"/>
    </location>
</feature>
<evidence type="ECO:0000313" key="2">
    <source>
        <dbReference type="EMBL" id="GGN23692.1"/>
    </source>
</evidence>
<feature type="transmembrane region" description="Helical" evidence="1">
    <location>
        <begin position="182"/>
        <end position="200"/>
    </location>
</feature>
<evidence type="ECO:0000256" key="1">
    <source>
        <dbReference type="SAM" id="Phobius"/>
    </source>
</evidence>
<feature type="transmembrane region" description="Helical" evidence="1">
    <location>
        <begin position="155"/>
        <end position="176"/>
    </location>
</feature>
<name>A0ABQ2INW0_9PSEU</name>
<dbReference type="Proteomes" id="UP000597656">
    <property type="component" value="Unassembled WGS sequence"/>
</dbReference>
<sequence>MLAVGVPVLHGRHRGACGMTAPIARVVLQGADRADTRSARVVTVVGFVAAAYVITVVTANWASTHWPALVLGSLVIPAGTLWAGVAFTVRDLLHEALGTAGVAGAVVVGAGLSWLLASPHIAVSSVAAFAVSETLDSVLYAVLRRSSRLRAVLGSNLLGLVVDSVLFVPLAFGSFAAVPGQVAGKTAATVLTVALLRIAWRHQGRAVPR</sequence>
<organism evidence="2 3">
    <name type="scientific">Lentzea pudingi</name>
    <dbReference type="NCBI Taxonomy" id="1789439"/>
    <lineage>
        <taxon>Bacteria</taxon>
        <taxon>Bacillati</taxon>
        <taxon>Actinomycetota</taxon>
        <taxon>Actinomycetes</taxon>
        <taxon>Pseudonocardiales</taxon>
        <taxon>Pseudonocardiaceae</taxon>
        <taxon>Lentzea</taxon>
    </lineage>
</organism>
<feature type="transmembrane region" description="Helical" evidence="1">
    <location>
        <begin position="96"/>
        <end position="115"/>
    </location>
</feature>
<keyword evidence="1" id="KW-0472">Membrane</keyword>